<reference evidence="1" key="1">
    <citation type="submission" date="2022-07" db="EMBL/GenBank/DDBJ databases">
        <title>Phylogenomic reconstructions and comparative analyses of Kickxellomycotina fungi.</title>
        <authorList>
            <person name="Reynolds N.K."/>
            <person name="Stajich J.E."/>
            <person name="Barry K."/>
            <person name="Grigoriev I.V."/>
            <person name="Crous P."/>
            <person name="Smith M.E."/>
        </authorList>
    </citation>
    <scope>NUCLEOTIDE SEQUENCE</scope>
    <source>
        <strain evidence="1">CBS 109366</strain>
    </source>
</reference>
<evidence type="ECO:0000313" key="2">
    <source>
        <dbReference type="Proteomes" id="UP001140234"/>
    </source>
</evidence>
<comment type="caution">
    <text evidence="1">The sequence shown here is derived from an EMBL/GenBank/DDBJ whole genome shotgun (WGS) entry which is preliminary data.</text>
</comment>
<keyword evidence="2" id="KW-1185">Reference proteome</keyword>
<accession>A0ACC1JSQ7</accession>
<name>A0ACC1JSQ7_9FUNG</name>
<dbReference type="EMBL" id="JANBUJ010001690">
    <property type="protein sequence ID" value="KAJ2766463.1"/>
    <property type="molecule type" value="Genomic_DNA"/>
</dbReference>
<sequence>MDQGHLFVSPGHSSDFHHHESTQPPMPAMSHSASNPSTAQSPASDSPSSAVTPGTSAADLSLALGSQHQHQQHQHQQHAGSSGPVGQPHHQHPQCRPRNGYAEAGAAPQPQYTQLPPTSSLAQQGYSSAFSSITQSTAPQPHPVHPGNGLYQAPPQGHVPTSAQYRPHDQPPVLAPLQLTQLGVIGSQRPQPGFPYEFDPSDAGCRGLYSGDMDPSNAGPPAPLTTNGYLRHNGTIPVAPGHPQAQFAPHTQHPLDMATTAASNISLPVEMGGDQSGQGPSLHASAAQSSFGGSPVSSQPFMATLNFQHAQLHDYDSYSRPPKRTGRTAKPKRTPRPPNAFILYRKAKQAEVIRENPGVSNKDVSCIIGQMWKAEEPAVQDKYRELAEIEKKKHKEMHPNYKYQPRKPKNKRLQESQAAANAAAVAANNALLSGGAQDGGAFGGGLPVGPGGALPSGIKDSSVSSTSAGFSPYQKYHMMMHPGHGQTPQS</sequence>
<evidence type="ECO:0000313" key="1">
    <source>
        <dbReference type="EMBL" id="KAJ2766463.1"/>
    </source>
</evidence>
<gene>
    <name evidence="1" type="ORF">IWQ57_004350</name>
</gene>
<protein>
    <submittedName>
        <fullName evidence="1">Uncharacterized protein</fullName>
    </submittedName>
</protein>
<organism evidence="1 2">
    <name type="scientific">Coemansia nantahalensis</name>
    <dbReference type="NCBI Taxonomy" id="2789366"/>
    <lineage>
        <taxon>Eukaryota</taxon>
        <taxon>Fungi</taxon>
        <taxon>Fungi incertae sedis</taxon>
        <taxon>Zoopagomycota</taxon>
        <taxon>Kickxellomycotina</taxon>
        <taxon>Kickxellomycetes</taxon>
        <taxon>Kickxellales</taxon>
        <taxon>Kickxellaceae</taxon>
        <taxon>Coemansia</taxon>
    </lineage>
</organism>
<dbReference type="Proteomes" id="UP001140234">
    <property type="component" value="Unassembled WGS sequence"/>
</dbReference>
<feature type="non-terminal residue" evidence="1">
    <location>
        <position position="490"/>
    </location>
</feature>
<proteinExistence type="predicted"/>